<comment type="domain">
    <text evidence="32">The YXXL motif is involved in determining the exact site of viral release at the surface of infected mononuclear cells and promotes endocytosis. YXXL and di-leucine endocytosis motifs interact directly or indirectly with the clathrin adapter complexes, opperate independently, and their activities are not additive.</text>
</comment>
<evidence type="ECO:0000256" key="23">
    <source>
        <dbReference type="ARBA" id="ARBA00023046"/>
    </source>
</evidence>
<keyword evidence="21 32" id="KW-1164">Virus endocytosis by host</keyword>
<dbReference type="GO" id="GO:1903911">
    <property type="term" value="P:positive regulation of receptor clustering"/>
    <property type="evidence" value="ECO:0007669"/>
    <property type="project" value="UniProtKB-UniRule"/>
</dbReference>
<proteinExistence type="inferred from homology"/>
<feature type="region of interest" description="Fusion peptide" evidence="32">
    <location>
        <begin position="513"/>
        <end position="533"/>
    </location>
</feature>
<accession>K0H5V9</accession>
<dbReference type="FunFam" id="2.170.40.20:FF:000004">
    <property type="entry name" value="Envelope glycoprotein gp160"/>
    <property type="match status" value="1"/>
</dbReference>
<feature type="transmembrane region" description="Helical" evidence="33">
    <location>
        <begin position="679"/>
        <end position="706"/>
    </location>
</feature>
<dbReference type="InterPro" id="IPR036377">
    <property type="entry name" value="Gp120_core_sf"/>
</dbReference>
<dbReference type="GO" id="GO:0019082">
    <property type="term" value="P:viral protein processing"/>
    <property type="evidence" value="ECO:0007669"/>
    <property type="project" value="UniProtKB-UniRule"/>
</dbReference>
<evidence type="ECO:0000256" key="33">
    <source>
        <dbReference type="RuleBase" id="RU363095"/>
    </source>
</evidence>
<evidence type="ECO:0000256" key="7">
    <source>
        <dbReference type="ARBA" id="ARBA00022506"/>
    </source>
</evidence>
<evidence type="ECO:0000256" key="28">
    <source>
        <dbReference type="ARBA" id="ARBA00023180"/>
    </source>
</evidence>
<keyword evidence="13 32" id="KW-0165">Cleavage on pair of basic residues</keyword>
<evidence type="ECO:0000256" key="11">
    <source>
        <dbReference type="ARBA" id="ARBA00022581"/>
    </source>
</evidence>
<feature type="disulfide bond" evidence="32">
    <location>
        <begin position="234"/>
        <end position="245"/>
    </location>
</feature>
<feature type="chain" id="PRO_5023566343" description="Envelope glycoprotein gp160" evidence="32">
    <location>
        <begin position="32"/>
        <end position="864"/>
    </location>
</feature>
<comment type="miscellaneous">
    <text evidence="32">HIV-1 lineages are divided in three main groups, M (for Major), O (for Outlier), and N (for New, or Non-M, Non-O). The vast majority of strains found worldwide belong to the group M. Group O seems to be endemic to and largely confined to Cameroon and neighboring countries in West Central Africa, where these viruses represent a small minority of HIV-1 strains. The group N is represented by a limited number of isolates from Cameroonian persons. The group M is further subdivided in 9 clades or subtypes (A to D, F to H, J and K).</text>
</comment>
<keyword evidence="27 32" id="KW-1015">Disulfide bond</keyword>
<name>K0H5V9_HV1</name>
<keyword evidence="12 32" id="KW-1162">Viral penetration into host cytoplasm</keyword>
<evidence type="ECO:0000256" key="20">
    <source>
        <dbReference type="ARBA" id="ARBA00022879"/>
    </source>
</evidence>
<dbReference type="GO" id="GO:0039654">
    <property type="term" value="P:fusion of virus membrane with host endosome membrane"/>
    <property type="evidence" value="ECO:0007669"/>
    <property type="project" value="UniProtKB-UniRule"/>
</dbReference>
<keyword evidence="30 32" id="KW-0449">Lipoprotein</keyword>
<dbReference type="GO" id="GO:0052031">
    <property type="term" value="P:symbiont-mediated perturbation of host defense response"/>
    <property type="evidence" value="ECO:0007669"/>
    <property type="project" value="UniProtKB-UniRule"/>
</dbReference>
<feature type="region of interest" description="Immunosuppression" evidence="32">
    <location>
        <begin position="575"/>
        <end position="593"/>
    </location>
</feature>
<dbReference type="InterPro" id="IPR000328">
    <property type="entry name" value="GP41-like"/>
</dbReference>
<comment type="domain">
    <text evidence="32">The CD4-binding region is targeted by the antibody b12.</text>
</comment>
<dbReference type="Pfam" id="PF00517">
    <property type="entry name" value="GP41"/>
    <property type="match status" value="1"/>
</dbReference>
<feature type="region of interest" description="CD4-binding loop" evidence="32">
    <location>
        <begin position="368"/>
        <end position="378"/>
    </location>
</feature>
<dbReference type="GO" id="GO:0005198">
    <property type="term" value="F:structural molecule activity"/>
    <property type="evidence" value="ECO:0007669"/>
    <property type="project" value="UniProtKB-UniRule"/>
</dbReference>
<protein>
    <recommendedName>
        <fullName evidence="32">Envelope glycoprotein gp160</fullName>
    </recommendedName>
    <alternativeName>
        <fullName evidence="32">Env polyprotein</fullName>
    </alternativeName>
    <component>
        <recommendedName>
            <fullName evidence="32">Surface protein gp120</fullName>
            <shortName evidence="32">SU</shortName>
        </recommendedName>
        <alternativeName>
            <fullName evidence="32">Glycoprotein 120</fullName>
            <shortName evidence="32">gp120</shortName>
        </alternativeName>
    </component>
    <component>
        <recommendedName>
            <fullName evidence="32">Transmembrane protein gp41</fullName>
            <shortName evidence="32">TM</shortName>
        </recommendedName>
        <alternativeName>
            <fullName evidence="32">Glycoprotein 41</fullName>
            <shortName evidence="32">gp41</shortName>
        </alternativeName>
    </component>
</protein>
<keyword evidence="16 32" id="KW-0732">Signal</keyword>
<evidence type="ECO:0000256" key="22">
    <source>
        <dbReference type="ARBA" id="ARBA00022989"/>
    </source>
</evidence>
<keyword evidence="10 32" id="KW-1165">Clathrin-mediated endocytosis of virus by host</keyword>
<dbReference type="Gene3D" id="1.10.287.210">
    <property type="match status" value="1"/>
</dbReference>
<feature type="domain" description="Human immunodeficiency virus 1 envelope glycoprotein Gp120" evidence="35">
    <location>
        <begin position="33"/>
        <end position="509"/>
    </location>
</feature>
<comment type="subcellular location">
    <subcellularLocation>
        <location evidence="3">Host cell membrane</location>
        <topology evidence="3">Peripheral membrane protein</topology>
    </subcellularLocation>
    <subcellularLocation>
        <location evidence="1">Host cell membrane</location>
        <topology evidence="1">Single-pass type I membrane protein</topology>
    </subcellularLocation>
    <subcellularLocation>
        <location evidence="2">Host endosome membrane</location>
        <topology evidence="2">Peripheral membrane protein</topology>
    </subcellularLocation>
    <subcellularLocation>
        <location evidence="5">Host endosome membrane</location>
        <topology evidence="5">Single-pass type I membrane protein</topology>
    </subcellularLocation>
    <subcellularLocation>
        <location evidence="6">Virion membrane</location>
        <topology evidence="6">Peripheral membrane protein</topology>
    </subcellularLocation>
    <subcellularLocation>
        <location evidence="4">Virion membrane</location>
        <topology evidence="4">Single-pass type I membrane protein</topology>
    </subcellularLocation>
</comment>
<dbReference type="FunFam" id="1.20.5.490:FF:000001">
    <property type="entry name" value="Envelope glycoprotein gp160"/>
    <property type="match status" value="1"/>
</dbReference>
<evidence type="ECO:0000256" key="29">
    <source>
        <dbReference type="ARBA" id="ARBA00023280"/>
    </source>
</evidence>
<dbReference type="GO" id="GO:0019031">
    <property type="term" value="C:viral envelope"/>
    <property type="evidence" value="ECO:0007669"/>
    <property type="project" value="UniProtKB-KW"/>
</dbReference>
<dbReference type="SUPFAM" id="SSF58069">
    <property type="entry name" value="Virus ectodomain"/>
    <property type="match status" value="1"/>
</dbReference>
<dbReference type="HAMAP" id="MF_04083">
    <property type="entry name" value="HIV_ENV"/>
    <property type="match status" value="1"/>
</dbReference>
<keyword evidence="25 32" id="KW-0472">Membrane</keyword>
<gene>
    <name evidence="32 37" type="primary">env</name>
</gene>
<evidence type="ECO:0000256" key="3">
    <source>
        <dbReference type="ARBA" id="ARBA00004505"/>
    </source>
</evidence>
<organism evidence="37">
    <name type="scientific">Human immunodeficiency virus type 1</name>
    <name type="common">HIV-1</name>
    <dbReference type="NCBI Taxonomy" id="11676"/>
    <lineage>
        <taxon>Viruses</taxon>
        <taxon>Riboviria</taxon>
        <taxon>Pararnavirae</taxon>
        <taxon>Artverviricota</taxon>
        <taxon>Revtraviricetes</taxon>
        <taxon>Ortervirales</taxon>
        <taxon>Retroviridae</taxon>
        <taxon>Orthoretrovirinae</taxon>
        <taxon>Lentivirus</taxon>
        <taxon>Lentivirus humimdef1</taxon>
    </lineage>
</organism>
<evidence type="ECO:0000256" key="19">
    <source>
        <dbReference type="ARBA" id="ARBA00022870"/>
    </source>
</evidence>
<keyword evidence="8 32" id="KW-1170">Fusion of virus membrane with host endosomal membrane</keyword>
<evidence type="ECO:0000256" key="15">
    <source>
        <dbReference type="ARBA" id="ARBA00022703"/>
    </source>
</evidence>
<keyword evidence="15 32" id="KW-0053">Apoptosis</keyword>
<keyword evidence="29 32" id="KW-0899">Viral immunoevasion</keyword>
<feature type="site" description="Cleavage; by host furin" evidence="32">
    <location>
        <begin position="512"/>
        <end position="513"/>
    </location>
</feature>
<comment type="domain">
    <text evidence="32 33">The 17 amino acids long immunosuppressive region is present in many retroviral envelope proteins. Synthetic peptides derived from this relatively conserved sequence inhibit immune function in vitro and in vivo.</text>
</comment>
<feature type="disulfide bond" evidence="32">
    <location>
        <begin position="53"/>
        <end position="73"/>
    </location>
</feature>
<evidence type="ECO:0000256" key="1">
    <source>
        <dbReference type="ARBA" id="ARBA00004402"/>
    </source>
</evidence>
<comment type="domain">
    <text evidence="32">Some of the most genetically diverse regions of the viral genome are present in Env. They are called variable regions 1 through 5 (V1 through V5). Coreceptor usage of gp120 is determined mainly by the primary structure of the third variable region (V3) in the outer domain of gp120. The sequence of V3 determines which coreceptor, CCR5 and/or CXCR4 (corresponding to R5/macrophage, X4/T cell and R5X4/T cell and macrophage tropism), is used to trigger the fusion potential of the Env complex, and hence which cells the virus can infect. Binding to CCR5 involves a region adjacent in addition to V3.</text>
</comment>
<evidence type="ECO:0000256" key="27">
    <source>
        <dbReference type="ARBA" id="ARBA00023157"/>
    </source>
</evidence>
<dbReference type="Gene3D" id="2.170.40.20">
    <property type="entry name" value="Human immunodeficiency virus 1, Gp160, envelope glycoprotein"/>
    <property type="match status" value="2"/>
</dbReference>
<comment type="function">
    <text evidence="32">Transmembrane protein gp41: Acts as a class I viral fusion protein. Under the current model, the protein has at least 3 conformational states: pre-fusion native state, pre-hairpin intermediate state, and post-fusion hairpin state. During fusion of viral and target intracellular membranes, the coiled coil regions (heptad repeats) assume a trimer-of-hairpins structure, positioning the fusion peptide in close proximity to the C-terminal region of the ectodomain. The formation of this structure appears to drive apposition and subsequent fusion of viral and target cell membranes. Complete fusion occurs in host cell endosomes and is dynamin-dependent, however some lipid transfer might occur at the plasma membrane. The virus undergoes clathrin-dependent internalization long before endosomal fusion, thus minimizing the surface exposure of conserved viral epitopes during fusion and reducing the efficacy of inhibitors targeting these epitopes. Membranes fusion leads to delivery of the nucleocapsid into the cytoplasm.</text>
</comment>
<feature type="compositionally biased region" description="Basic and acidic residues" evidence="34">
    <location>
        <begin position="724"/>
        <end position="743"/>
    </location>
</feature>
<evidence type="ECO:0000256" key="25">
    <source>
        <dbReference type="ARBA" id="ARBA00023136"/>
    </source>
</evidence>
<evidence type="ECO:0000256" key="2">
    <source>
        <dbReference type="ARBA" id="ARBA00004433"/>
    </source>
</evidence>
<evidence type="ECO:0000256" key="12">
    <source>
        <dbReference type="ARBA" id="ARBA00022595"/>
    </source>
</evidence>
<evidence type="ECO:0000256" key="24">
    <source>
        <dbReference type="ARBA" id="ARBA00023054"/>
    </source>
</evidence>
<reference evidence="37" key="2">
    <citation type="journal article" date="2015" name="PLoS Comput. Biol.">
        <title>Comprehensive sieve analysis of breakthrough HIV-1 sequences in the RV144 vaccine efficacy trial.</title>
        <authorList>
            <consortium name="RV144 Sequencing Team"/>
            <person name="Edlefsen P.T."/>
            <person name="Rolland M."/>
            <person name="Hertz T."/>
            <person name="Tovanabutra S."/>
            <person name="Gartland A.J."/>
            <person name="deCamp A.C."/>
            <person name="Magaret C.A."/>
            <person name="Ahmed H."/>
            <person name="Gottardo R."/>
            <person name="Juraska M."/>
            <person name="McCoy C."/>
            <person name="Larsen B.B."/>
            <person name="Sanders-Buell E."/>
            <person name="Carrico C."/>
            <person name="Menis S."/>
            <person name="Kijak G.H."/>
            <person name="Bose M."/>
            <person name="Arroyo M.A."/>
            <person name="O'Connell R.J."/>
            <person name="Nitayaphan S."/>
            <person name="Pitisuttithum P."/>
            <person name="Kaewkungwal J."/>
            <person name="Rerks-Ngarm S."/>
            <person name="Robb M.L."/>
            <person name="Kirys T."/>
            <person name="Georgiev I.S."/>
            <person name="Kwong P.D."/>
            <person name="Scheffler K."/>
            <person name="Pond S.L."/>
            <person name="Carlson J.M."/>
            <person name="Michael N.L."/>
            <person name="Schief W.R."/>
            <person name="Mullins J.I."/>
            <person name="Kim J.H."/>
            <person name="Gilbert P.B."/>
        </authorList>
    </citation>
    <scope>NUCLEOTIDE SEQUENCE</scope>
    <source>
        <strain evidence="37">AA094b04R</strain>
    </source>
</reference>
<comment type="function">
    <text evidence="32">Surface protein gp120: Attaches the virus to the host lymphoid cell by binding to the primary receptor CD4. This interaction induces a structural rearrangement creating a high affinity binding site for a chemokine coreceptor like CXCR4 and/or CCR5. Acts as a ligand for CD209/DC-SIGN and CLEC4M/DC-SIGNR, which are respectively found on dendritic cells (DCs), and on endothelial cells of liver sinusoids and lymph node sinuses. These interactions allow capture of viral particles at mucosal surfaces by these cells and subsequent transmission to permissive cells. HIV subverts the migration properties of dendritic cells to gain access to CD4+ T-cells in lymph nodes. Virus transmission to permissive T-cells occurs either in trans (without DCs infection, through viral capture and transmission), or in cis (following DCs productive infection, through the usual CD4-gp120 interaction), thereby inducing a robust infection. In trans infection, bound virions remain infectious over days and it is proposed that they are not degraded, but protected in non-lysosomal acidic organelles within the DCs close to the cell membrane thus contributing to the viral infectious potential during DCs' migration from the periphery to the lymphoid tissues. On arrival at lymphoid tissues, intact virions recycle back to DCs' cell surface allowing virus transmission to CD4+ T-cells.</text>
</comment>
<feature type="chain" id="PRO_5023566344" description="Transmembrane protein gp41" evidence="32">
    <location>
        <begin position="513"/>
        <end position="864"/>
    </location>
</feature>
<dbReference type="GO" id="GO:0019062">
    <property type="term" value="P:virion attachment to host cell"/>
    <property type="evidence" value="ECO:0007669"/>
    <property type="project" value="UniProtKB-UniRule"/>
</dbReference>
<feature type="region of interest" description="MPER; binding to GalCer" evidence="32">
    <location>
        <begin position="663"/>
        <end position="684"/>
    </location>
</feature>
<keyword evidence="14 32" id="KW-0812">Transmembrane</keyword>
<keyword evidence="22 32" id="KW-1133">Transmembrane helix</keyword>
<sequence>MRVTETQMNWPNWWKWGTLILGLVIMCSASDNLWVTVYYGVPVWRDADTTLFCASDAKAQETEVHNVWATHACVPTDPNPQEIYLENVTENFNMWKNNMAEQMQEDVINLWDQSLKPCVKLTPLCVTLHCTYANLTRSNTTANVSNIIGNVKDEVRNCSFNMTTEIKDKKQKVHALFYKLDIVPIGNTNSSSNYSDYRLMNCNTSVVKQACPKISFDPIPIHYCTPAGYAILKCNDKNFNGTGPCTNVSSVQCTHGIKPVVSTQLLLNGSLAEGEIMIRSENLTNNAKTIIVHLNESVVINCTRPSNNIRTSIHIGPGQVWYRTGDITGDIRQAYCEINGTKWYEVLKQVTRKLEKHFINKNITFQPPSGGDLEITMHHFNCRGEFFYCNTTQLFNDTCIGNETMCNSDITLPCRIKQIINMWQGVGQAMYAPPISGIINCVSNITGILLTRDGGDNNNNTSTKEIFRPGGGNIKDNWRSELYKYKVVQIEPLGIAPTRAKRRVVQREREKRAVGIGAVIFGFLGAAGSTMGAASITLTVQARQLLSGIVQQQSNLLRAIEAQQHMLQLTVWGIKQLQARVLAVERYLKDQQFLGLWGCSGKIVCTTTVPWNSTWSNKSYEEIWGNMTWTEWEREISNYTNTIYDILTEAQNQQDNNEKELLELDKWASLWNWFDITNWLWHIKIFIMIVGGLIGLRIIFAVLSIVNRVRQGYSPLSFQTLTHHQRDPDRPERIEEGGGEQGRDRSVRLVNGFLALVWDDLRSLCLFSYHRLRDCILIVARTVELLGHSSLKGLRRGWEGLKYLGNLLLYWGQELKTSAISLLDATAIAVAGWTDRVIEVTQRAWRALFHIPRRIRQGLERALL</sequence>
<dbReference type="GO" id="GO:0075512">
    <property type="term" value="P:clathrin-dependent endocytosis of virus by host cell"/>
    <property type="evidence" value="ECO:0007669"/>
    <property type="project" value="UniProtKB-UniRule"/>
</dbReference>
<comment type="PTM">
    <text evidence="32">Palmitoylation of the transmembrane protein and of Env polyprotein (prior to its proteolytic cleavage) is essential for their association with host cell membrane lipid rafts. Palmitoylation is therefore required for envelope trafficking to classical lipid rafts, but not for viral replication.</text>
</comment>
<keyword evidence="18 32" id="KW-0946">Virion</keyword>
<feature type="topological domain" description="Cytoplasmic" evidence="32">
    <location>
        <begin position="707"/>
        <end position="864"/>
    </location>
</feature>
<comment type="similarity">
    <text evidence="32">Belongs to the HIV-1 env protein family.</text>
</comment>
<keyword evidence="31 32" id="KW-1160">Virus entry into host cell</keyword>
<keyword evidence="17 32" id="KW-1161">Viral attachment to host cell</keyword>
<dbReference type="GO" id="GO:0044175">
    <property type="term" value="C:host cell endosome membrane"/>
    <property type="evidence" value="ECO:0007669"/>
    <property type="project" value="UniProtKB-SubCell"/>
</dbReference>
<comment type="PTM">
    <text evidence="32">Specific enzymatic cleavages in vivo yield mature proteins. Envelope glycoproteins are synthesized as a inactive precursor that is heavily N-glycosylated and processed likely by host cell furin in the Golgi to yield the mature SU and TM proteins. The cleavage site between SU and TM requires the minimal sequence [KR]-X-[KR]-R. About 2 of the 9 disulfide bonds of gp41 are reduced by P4HB/PDI, following binding to CD4 receptor.</text>
</comment>
<evidence type="ECO:0000256" key="34">
    <source>
        <dbReference type="SAM" id="MobiDB-lite"/>
    </source>
</evidence>
<evidence type="ECO:0000256" key="5">
    <source>
        <dbReference type="ARBA" id="ARBA00004578"/>
    </source>
</evidence>
<comment type="domain">
    <text evidence="32">The membrane proximal external region (MPER) present in gp41 is a tryptophan-rich region recognized by the antibodies 2F5, Z13, and 4E10. MPER seems to play a role in fusion.</text>
</comment>
<feature type="coiled-coil region" evidence="32">
    <location>
        <begin position="634"/>
        <end position="668"/>
    </location>
</feature>
<keyword evidence="7 32" id="KW-1168">Fusion of virus membrane with host membrane</keyword>
<dbReference type="EMBL" id="JX447823">
    <property type="protein sequence ID" value="AFU31901.1"/>
    <property type="molecule type" value="Genomic_RNA"/>
</dbReference>
<keyword evidence="11 32" id="KW-0945">Host-virus interaction</keyword>
<feature type="disulfide bond" evidence="32">
    <location>
        <begin position="599"/>
        <end position="605"/>
    </location>
</feature>
<keyword evidence="20 32" id="KW-0261">Viral envelope protein</keyword>
<evidence type="ECO:0000256" key="14">
    <source>
        <dbReference type="ARBA" id="ARBA00022692"/>
    </source>
</evidence>
<feature type="region of interest" description="Disordered" evidence="34">
    <location>
        <begin position="721"/>
        <end position="743"/>
    </location>
</feature>
<evidence type="ECO:0000256" key="16">
    <source>
        <dbReference type="ARBA" id="ARBA00022729"/>
    </source>
</evidence>
<keyword evidence="23 32" id="KW-1039">Host endosome</keyword>
<dbReference type="Gene3D" id="1.20.5.490">
    <property type="entry name" value="Single helix bin"/>
    <property type="match status" value="1"/>
</dbReference>
<comment type="subunit">
    <text evidence="32">The mature envelope protein (Env) consists of a homotrimer of non-covalently associated gp120-gp41 heterodimers. The resulting complex protrudes from the virus surface as a spike. There seems to be as few as 10 spikes on the average virion. Surface protein gp120 interacts with host CD4, CCR5 and CXCR4. Gp120 also interacts with the C-type lectins CD209/DC-SIGN and CLEC4M/DC-SIGNR (collectively referred to as DC-SIGN(R)). Gp120 and gp41 interact with GalCer. Gp120 interacts with host ITGA4/ITGB7 complex; on CD4+ T-cells, this interaction results in rapid activation of integrin ITGAL/LFA-1, which facilitates efficient cell-to-cell spreading of HIV-1. Gp120 interacts with cell-associated heparan sulfate; this interaction increases virus infectivity on permissive cells and may be involved in infection of CD4- cells.</text>
</comment>
<dbReference type="SUPFAM" id="SSF56502">
    <property type="entry name" value="gp120 core"/>
    <property type="match status" value="2"/>
</dbReference>
<comment type="subcellular location">
    <molecule>Surface protein gp120</molecule>
    <subcellularLocation>
        <location evidence="32">Virion membrane</location>
        <topology evidence="32">Peripheral membrane protein</topology>
    </subcellularLocation>
    <subcellularLocation>
        <location evidence="32">Host cell membrane</location>
        <topology evidence="32">Peripheral membrane protein</topology>
    </subcellularLocation>
    <subcellularLocation>
        <location evidence="32">Host endosome membrane</location>
        <topology evidence="32">Single-pass type I membrane protein</topology>
    </subcellularLocation>
    <text evidence="32">The surface protein is not anchored to the viral envelope, but associates with the extravirion surface through its binding to TM. It is probably concentrated at the site of budding and incorporated into the virions possibly by contacts between the cytoplasmic tail of Env and the N-terminus of Gag.</text>
</comment>
<evidence type="ECO:0000256" key="30">
    <source>
        <dbReference type="ARBA" id="ARBA00023288"/>
    </source>
</evidence>
<dbReference type="FunFam" id="1.10.287.210:FF:000001">
    <property type="entry name" value="Envelope glycoprotein gp160"/>
    <property type="match status" value="1"/>
</dbReference>
<feature type="disulfide bond" evidence="32">
    <location>
        <begin position="224"/>
        <end position="253"/>
    </location>
</feature>
<evidence type="ECO:0000313" key="37">
    <source>
        <dbReference type="EMBL" id="AFU31901.1"/>
    </source>
</evidence>
<evidence type="ECO:0000256" key="8">
    <source>
        <dbReference type="ARBA" id="ARBA00022510"/>
    </source>
</evidence>
<keyword evidence="19 32" id="KW-1043">Host membrane</keyword>
<feature type="transmembrane region" description="Helical" evidence="33">
    <location>
        <begin position="20"/>
        <end position="41"/>
    </location>
</feature>
<dbReference type="InterPro" id="IPR037527">
    <property type="entry name" value="Gp160"/>
</dbReference>
<dbReference type="InterPro" id="IPR000777">
    <property type="entry name" value="HIV1_Gp120"/>
</dbReference>
<organismHost>
    <name type="scientific">Homo sapiens</name>
    <name type="common">Human</name>
    <dbReference type="NCBI Taxonomy" id="9606"/>
</organismHost>
<feature type="domain" description="Retroviral envelope protein GP41-like" evidence="36">
    <location>
        <begin position="531"/>
        <end position="722"/>
    </location>
</feature>
<dbReference type="GO" id="GO:0020002">
    <property type="term" value="C:host cell plasma membrane"/>
    <property type="evidence" value="ECO:0007669"/>
    <property type="project" value="UniProtKB-SubCell"/>
</dbReference>
<evidence type="ECO:0000256" key="21">
    <source>
        <dbReference type="ARBA" id="ARBA00022890"/>
    </source>
</evidence>
<comment type="function">
    <text evidence="32">Envelope glycoprotein gp160: Oligomerizes in the host endoplasmic reticulum into predominantly trimers. In a second time, gp160 transits in the host Golgi, where glycosylation is completed. The precursor is then proteolytically cleaved in the trans-Golgi and thereby activated by cellular furin or furin-like proteases to produce gp120 and gp41.</text>
</comment>
<keyword evidence="24 32" id="KW-0175">Coiled coil</keyword>
<evidence type="ECO:0000256" key="4">
    <source>
        <dbReference type="ARBA" id="ARBA00004563"/>
    </source>
</evidence>
<evidence type="ECO:0000256" key="10">
    <source>
        <dbReference type="ARBA" id="ARBA00022570"/>
    </source>
</evidence>
<evidence type="ECO:0000256" key="32">
    <source>
        <dbReference type="HAMAP-Rule" id="MF_04083"/>
    </source>
</evidence>
<evidence type="ECO:0000259" key="35">
    <source>
        <dbReference type="Pfam" id="PF00516"/>
    </source>
</evidence>
<reference evidence="37" key="1">
    <citation type="journal article" date="2012" name="Nature">
        <title>Increased HIV-1 vaccine efficacy against viruses with genetic signatures in Env V2.</title>
        <authorList>
            <person name="Rolland M."/>
            <person name="Edlefsen P.T."/>
            <person name="Larsen B.B."/>
            <person name="Tovanabutra S."/>
            <person name="Sanders-Buell E."/>
            <person name="Hertz T."/>
            <person name="de Camp A.C."/>
            <person name="Carrico C."/>
            <person name="Menis S."/>
            <person name="Magaret C.A."/>
            <person name="Ahmed H."/>
            <person name="Juraska M."/>
            <person name="Chen L."/>
            <person name="Konopa P."/>
            <person name="Nariya S."/>
            <person name="Stoddard J.N."/>
            <person name="Wong K."/>
            <person name="Zhao H."/>
            <person name="Deng W."/>
            <person name="Maust B.S."/>
            <person name="Bose M."/>
            <person name="Howell S."/>
            <person name="Bates A."/>
            <person name="Lazzaro M."/>
            <person name="O'Sullivan A."/>
            <person name="Lei E."/>
            <person name="Bradfield A."/>
            <person name="Ibitamuno G."/>
            <person name="Assawadarachai V."/>
            <person name="O'Connell R.J."/>
            <person name="de Souza M.S."/>
            <person name="Nitayaphan S."/>
            <person name="Rerks-Ngarm S."/>
            <person name="Robb M.L."/>
            <person name="McLellan J.S."/>
            <person name="Georgiev I."/>
            <person name="Kwong P.D."/>
            <person name="Carlson J.M."/>
            <person name="Michael N.L."/>
            <person name="Schief W.R."/>
            <person name="Gilbert P.B."/>
            <person name="Mullins J.I."/>
            <person name="Kim J.H."/>
        </authorList>
    </citation>
    <scope>NUCLEOTIDE SEQUENCE</scope>
    <source>
        <strain evidence="37">AA094b04R</strain>
    </source>
</reference>
<dbReference type="CDD" id="cd09909">
    <property type="entry name" value="HIV-1-like_HR1-HR2"/>
    <property type="match status" value="1"/>
</dbReference>
<dbReference type="GO" id="GO:1903908">
    <property type="term" value="P:positive regulation of plasma membrane raft polarization"/>
    <property type="evidence" value="ECO:0007669"/>
    <property type="project" value="UniProtKB-UniRule"/>
</dbReference>
<dbReference type="GO" id="GO:0016020">
    <property type="term" value="C:membrane"/>
    <property type="evidence" value="ECO:0007669"/>
    <property type="project" value="UniProtKB-UniRule"/>
</dbReference>
<feature type="short sequence motif" description="Di-leucine internalization motif" evidence="32">
    <location>
        <begin position="863"/>
        <end position="864"/>
    </location>
</feature>
<comment type="caution">
    <text evidence="32 33">Lacks conserved residue(s) required for the propagation of feature annotation.</text>
</comment>
<dbReference type="GO" id="GO:0019064">
    <property type="term" value="P:fusion of virus membrane with host plasma membrane"/>
    <property type="evidence" value="ECO:0007669"/>
    <property type="project" value="UniProtKB-UniRule"/>
</dbReference>
<comment type="subcellular location">
    <molecule>Transmembrane protein gp41</molecule>
    <subcellularLocation>
        <location evidence="32">Virion membrane</location>
        <topology evidence="32">Single-pass type I membrane protein</topology>
    </subcellularLocation>
    <subcellularLocation>
        <location evidence="32">Host cell membrane</location>
        <topology evidence="32">Single-pass type I membrane protein</topology>
    </subcellularLocation>
    <subcellularLocation>
        <location evidence="32">Host endosome membrane</location>
        <topology evidence="32">Single-pass type I membrane protein</topology>
    </subcellularLocation>
    <text evidence="32">It is probably concentrated at the site of budding and incorporated into the virions possibly by contacts between the cytoplasmic tail of Env and the N-terminus of Gag.</text>
</comment>
<dbReference type="GO" id="GO:0055036">
    <property type="term" value="C:virion membrane"/>
    <property type="evidence" value="ECO:0007669"/>
    <property type="project" value="UniProtKB-SubCell"/>
</dbReference>
<evidence type="ECO:0000256" key="31">
    <source>
        <dbReference type="ARBA" id="ARBA00023296"/>
    </source>
</evidence>
<feature type="short sequence motif" description="YXXL motif; contains endocytosis signal" evidence="32">
    <location>
        <begin position="713"/>
        <end position="716"/>
    </location>
</feature>
<keyword evidence="28 32" id="KW-0325">Glycoprotein</keyword>
<evidence type="ECO:0000256" key="18">
    <source>
        <dbReference type="ARBA" id="ARBA00022844"/>
    </source>
</evidence>
<evidence type="ECO:0000256" key="17">
    <source>
        <dbReference type="ARBA" id="ARBA00022804"/>
    </source>
</evidence>
<comment type="miscellaneous">
    <text evidence="32">Inhibitors targeting HIV-1 viral envelope proteins are used as antiretroviral drugs. Attachment of virions to the cell surface via non-specific interactions and CD4 binding can be blocked by inhibitors that include cyanovirin-N, cyclotriazadisulfonamide analogs, PRO 2000, TNX 355 and PRO 542. In addition, BMS 806 can block CD4-induced conformational changes. Env interactions with the coreceptor molecules can be targeted by CCR5 antagonists including SCH-D, maraviroc (UK 427857) and aplaviroc (GW 873140), and the CXCR4 antagonist AMD 070. Fusion of viral and cellular membranes can be inhibited by peptides such as enfuvirtide and tifuvirtide (T 1249). Resistance to inhibitors associated with mutations in Env are observed. Most of the time, single mutations confer only a modest reduction in drug susceptibility. Combination of several mutations is usually required to develop a high-level drug resistance.</text>
</comment>
<evidence type="ECO:0000256" key="26">
    <source>
        <dbReference type="ARBA" id="ARBA00023139"/>
    </source>
</evidence>
<dbReference type="Pfam" id="PF00516">
    <property type="entry name" value="GP120"/>
    <property type="match status" value="1"/>
</dbReference>
<comment type="PTM">
    <text evidence="32">Highly glycosylated by host. The high number of glycan on the protein is reffered to as 'glycan shield' because it contributes to hide protein sequence from adaptive immune system.</text>
</comment>
<evidence type="ECO:0000256" key="9">
    <source>
        <dbReference type="ARBA" id="ARBA00022511"/>
    </source>
</evidence>
<evidence type="ECO:0000256" key="6">
    <source>
        <dbReference type="ARBA" id="ARBA00004650"/>
    </source>
</evidence>
<evidence type="ECO:0000256" key="13">
    <source>
        <dbReference type="ARBA" id="ARBA00022685"/>
    </source>
</evidence>
<dbReference type="FunFam" id="2.170.40.20:FF:000003">
    <property type="entry name" value="Envelope glycoprotein gp160"/>
    <property type="match status" value="1"/>
</dbReference>
<keyword evidence="9 32" id="KW-1032">Host cell membrane</keyword>
<keyword evidence="26 32" id="KW-0564">Palmitate</keyword>
<evidence type="ECO:0000259" key="36">
    <source>
        <dbReference type="Pfam" id="PF00517"/>
    </source>
</evidence>
<feature type="lipid moiety-binding region" description="S-palmitoyl cysteine; by host" evidence="32">
    <location>
        <position position="765"/>
    </location>
</feature>